<evidence type="ECO:0000313" key="3">
    <source>
        <dbReference type="Proteomes" id="UP000799766"/>
    </source>
</evidence>
<dbReference type="OrthoDB" id="5343688at2759"/>
<dbReference type="InterPro" id="IPR000182">
    <property type="entry name" value="GNAT_dom"/>
</dbReference>
<dbReference type="AlphaFoldDB" id="A0A6A6P5Z9"/>
<keyword evidence="3" id="KW-1185">Reference proteome</keyword>
<dbReference type="EMBL" id="MU001676">
    <property type="protein sequence ID" value="KAF2458873.1"/>
    <property type="molecule type" value="Genomic_DNA"/>
</dbReference>
<protein>
    <recommendedName>
        <fullName evidence="1">N-acetyltransferase domain-containing protein</fullName>
    </recommendedName>
</protein>
<dbReference type="Pfam" id="PF00583">
    <property type="entry name" value="Acetyltransf_1"/>
    <property type="match status" value="1"/>
</dbReference>
<proteinExistence type="predicted"/>
<evidence type="ECO:0000259" key="1">
    <source>
        <dbReference type="Pfam" id="PF00583"/>
    </source>
</evidence>
<reference evidence="2" key="1">
    <citation type="journal article" date="2020" name="Stud. Mycol.">
        <title>101 Dothideomycetes genomes: a test case for predicting lifestyles and emergence of pathogens.</title>
        <authorList>
            <person name="Haridas S."/>
            <person name="Albert R."/>
            <person name="Binder M."/>
            <person name="Bloem J."/>
            <person name="Labutti K."/>
            <person name="Salamov A."/>
            <person name="Andreopoulos B."/>
            <person name="Baker S."/>
            <person name="Barry K."/>
            <person name="Bills G."/>
            <person name="Bluhm B."/>
            <person name="Cannon C."/>
            <person name="Castanera R."/>
            <person name="Culley D."/>
            <person name="Daum C."/>
            <person name="Ezra D."/>
            <person name="Gonzalez J."/>
            <person name="Henrissat B."/>
            <person name="Kuo A."/>
            <person name="Liang C."/>
            <person name="Lipzen A."/>
            <person name="Lutzoni F."/>
            <person name="Magnuson J."/>
            <person name="Mondo S."/>
            <person name="Nolan M."/>
            <person name="Ohm R."/>
            <person name="Pangilinan J."/>
            <person name="Park H.-J."/>
            <person name="Ramirez L."/>
            <person name="Alfaro M."/>
            <person name="Sun H."/>
            <person name="Tritt A."/>
            <person name="Yoshinaga Y."/>
            <person name="Zwiers L.-H."/>
            <person name="Turgeon B."/>
            <person name="Goodwin S."/>
            <person name="Spatafora J."/>
            <person name="Crous P."/>
            <person name="Grigoriev I."/>
        </authorList>
    </citation>
    <scope>NUCLEOTIDE SEQUENCE</scope>
    <source>
        <strain evidence="2">ATCC 16933</strain>
    </source>
</reference>
<dbReference type="Proteomes" id="UP000799766">
    <property type="component" value="Unassembled WGS sequence"/>
</dbReference>
<dbReference type="SUPFAM" id="SSF55729">
    <property type="entry name" value="Acyl-CoA N-acyltransferases (Nat)"/>
    <property type="match status" value="1"/>
</dbReference>
<organism evidence="2 3">
    <name type="scientific">Lineolata rhizophorae</name>
    <dbReference type="NCBI Taxonomy" id="578093"/>
    <lineage>
        <taxon>Eukaryota</taxon>
        <taxon>Fungi</taxon>
        <taxon>Dikarya</taxon>
        <taxon>Ascomycota</taxon>
        <taxon>Pezizomycotina</taxon>
        <taxon>Dothideomycetes</taxon>
        <taxon>Dothideomycetes incertae sedis</taxon>
        <taxon>Lineolatales</taxon>
        <taxon>Lineolataceae</taxon>
        <taxon>Lineolata</taxon>
    </lineage>
</organism>
<dbReference type="InterPro" id="IPR016181">
    <property type="entry name" value="Acyl_CoA_acyltransferase"/>
</dbReference>
<accession>A0A6A6P5Z9</accession>
<dbReference type="Gene3D" id="3.40.630.30">
    <property type="match status" value="1"/>
</dbReference>
<name>A0A6A6P5Z9_9PEZI</name>
<dbReference type="GO" id="GO:0016747">
    <property type="term" value="F:acyltransferase activity, transferring groups other than amino-acyl groups"/>
    <property type="evidence" value="ECO:0007669"/>
    <property type="project" value="InterPro"/>
</dbReference>
<evidence type="ECO:0000313" key="2">
    <source>
        <dbReference type="EMBL" id="KAF2458873.1"/>
    </source>
</evidence>
<gene>
    <name evidence="2" type="ORF">BDY21DRAFT_339108</name>
</gene>
<sequence length="86" mass="9719">MRGEIRAWTVKMKYRGNGLGTGLLEEAVKFAQQRPGCDGVGFAVDHANSKRFLPRYFNRVFDESEERAREALNAAIVEKGGFGRKR</sequence>
<feature type="domain" description="N-acetyltransferase" evidence="1">
    <location>
        <begin position="2"/>
        <end position="51"/>
    </location>
</feature>